<feature type="region of interest" description="Disordered" evidence="9">
    <location>
        <begin position="249"/>
        <end position="275"/>
    </location>
</feature>
<feature type="compositionally biased region" description="Basic and acidic residues" evidence="9">
    <location>
        <begin position="393"/>
        <end position="408"/>
    </location>
</feature>
<feature type="region of interest" description="Disordered" evidence="9">
    <location>
        <begin position="469"/>
        <end position="489"/>
    </location>
</feature>
<organism evidence="10">
    <name type="scientific">Palpitomonas bilix</name>
    <dbReference type="NCBI Taxonomy" id="652834"/>
    <lineage>
        <taxon>Eukaryota</taxon>
        <taxon>Eukaryota incertae sedis</taxon>
    </lineage>
</organism>
<evidence type="ECO:0000313" key="10">
    <source>
        <dbReference type="EMBL" id="CAE0261731.1"/>
    </source>
</evidence>
<evidence type="ECO:0000256" key="8">
    <source>
        <dbReference type="ARBA" id="ARBA00034143"/>
    </source>
</evidence>
<evidence type="ECO:0000256" key="7">
    <source>
        <dbReference type="ARBA" id="ARBA00034139"/>
    </source>
</evidence>
<name>A0A7S3DLI1_9EUKA</name>
<dbReference type="PANTHER" id="PTHR23040">
    <property type="match status" value="1"/>
</dbReference>
<dbReference type="PANTHER" id="PTHR23040:SF1">
    <property type="entry name" value="OUTER DYNEIN ARM-DOCKING COMPLEX SUBUNIT 4"/>
    <property type="match status" value="1"/>
</dbReference>
<gene>
    <name evidence="10" type="ORF">PBIL07802_LOCUS24024</name>
</gene>
<keyword evidence="4" id="KW-0802">TPR repeat</keyword>
<feature type="compositionally biased region" description="Polar residues" evidence="9">
    <location>
        <begin position="359"/>
        <end position="374"/>
    </location>
</feature>
<protein>
    <recommendedName>
        <fullName evidence="7">Outer dynein arm-docking complex subunit 4</fullName>
    </recommendedName>
    <alternativeName>
        <fullName evidence="8">Tetratricopeptide repeat protein 25</fullName>
    </alternativeName>
</protein>
<evidence type="ECO:0000256" key="4">
    <source>
        <dbReference type="ARBA" id="ARBA00022803"/>
    </source>
</evidence>
<feature type="region of interest" description="Disordered" evidence="9">
    <location>
        <begin position="156"/>
        <end position="180"/>
    </location>
</feature>
<dbReference type="SUPFAM" id="SSF48452">
    <property type="entry name" value="TPR-like"/>
    <property type="match status" value="1"/>
</dbReference>
<evidence type="ECO:0000256" key="6">
    <source>
        <dbReference type="ARBA" id="ARBA00023273"/>
    </source>
</evidence>
<keyword evidence="5" id="KW-0206">Cytoskeleton</keyword>
<keyword evidence="3" id="KW-0677">Repeat</keyword>
<proteinExistence type="predicted"/>
<dbReference type="SMART" id="SM00028">
    <property type="entry name" value="TPR"/>
    <property type="match status" value="2"/>
</dbReference>
<feature type="compositionally biased region" description="Low complexity" evidence="9">
    <location>
        <begin position="262"/>
        <end position="271"/>
    </location>
</feature>
<feature type="region of interest" description="Disordered" evidence="9">
    <location>
        <begin position="357"/>
        <end position="450"/>
    </location>
</feature>
<dbReference type="Gene3D" id="1.25.40.10">
    <property type="entry name" value="Tetratricopeptide repeat domain"/>
    <property type="match status" value="1"/>
</dbReference>
<feature type="compositionally biased region" description="Low complexity" evidence="9">
    <location>
        <begin position="504"/>
        <end position="517"/>
    </location>
</feature>
<sequence length="615" mass="67680">MAKQRRNVVGQPGQARAGGFFSKGVDLKAKGEYSRAATSFTQHIERYPSHVGAYIQRSSCFLKLGLVESALIDAQLATELDPSSDKAIVAKADALLELEQLDEALVLYGDLFSRTTPDHPDRYRYKYGLQQCLEGKKATSFREGMEGVAMTLPSAAPESSVRSSVSPFPPSPSSARRSADEIEVSKVLADSAVNDILLRRVRMYSNEGDYKCVKQKVGADAKLRHVPSSITAKNTIPITVGSDRGASLFPTSGVSGNDAASRSRSGSPSKYSSRDNLSAGLDSLFMKSLGSERREEVRRARRMGKHVEGATEAKKLDEYFYFQDEIKVLDQSVEDRSKAAKTRRELLHKYRGQAFRTAQAMTSSSPLSPSNYQEPTLARLNGGGGTVIAPFDDGQRRGSPIEHPHRPEPPSQPRRPASAKHVRSSGGGVRNKRRLLSARQRGQQESDVQRTEIVEAYASLPTSRLAVRVEHRGSRPSTSNSISIDACSSSSDEDEQAVLAFPPSSLHCDSSSTISSSAAPNDGEGKIVSEQERRANKVRTLGRIGLVRNDHRPHRKDAVDTEVQQRARMIPMGQRWLASLIERKKKIPDKVSTLTLRDRIRSSFNFLVDNESQLR</sequence>
<keyword evidence="2" id="KW-0963">Cytoplasm</keyword>
<accession>A0A7S3DLI1</accession>
<feature type="region of interest" description="Disordered" evidence="9">
    <location>
        <begin position="503"/>
        <end position="526"/>
    </location>
</feature>
<dbReference type="EMBL" id="HBIB01036895">
    <property type="protein sequence ID" value="CAE0261731.1"/>
    <property type="molecule type" value="Transcribed_RNA"/>
</dbReference>
<feature type="compositionally biased region" description="Low complexity" evidence="9">
    <location>
        <begin position="477"/>
        <end position="489"/>
    </location>
</feature>
<dbReference type="InterPro" id="IPR040111">
    <property type="entry name" value="ODAD4"/>
</dbReference>
<evidence type="ECO:0000256" key="1">
    <source>
        <dbReference type="ARBA" id="ARBA00004430"/>
    </source>
</evidence>
<reference evidence="10" key="1">
    <citation type="submission" date="2021-01" db="EMBL/GenBank/DDBJ databases">
        <authorList>
            <person name="Corre E."/>
            <person name="Pelletier E."/>
            <person name="Niang G."/>
            <person name="Scheremetjew M."/>
            <person name="Finn R."/>
            <person name="Kale V."/>
            <person name="Holt S."/>
            <person name="Cochrane G."/>
            <person name="Meng A."/>
            <person name="Brown T."/>
            <person name="Cohen L."/>
        </authorList>
    </citation>
    <scope>NUCLEOTIDE SEQUENCE</scope>
    <source>
        <strain evidence="10">NIES-2562</strain>
    </source>
</reference>
<feature type="compositionally biased region" description="Polar residues" evidence="9">
    <location>
        <begin position="249"/>
        <end position="260"/>
    </location>
</feature>
<dbReference type="InterPro" id="IPR019734">
    <property type="entry name" value="TPR_rpt"/>
</dbReference>
<dbReference type="InterPro" id="IPR011990">
    <property type="entry name" value="TPR-like_helical_dom_sf"/>
</dbReference>
<evidence type="ECO:0000256" key="3">
    <source>
        <dbReference type="ARBA" id="ARBA00022737"/>
    </source>
</evidence>
<feature type="compositionally biased region" description="Low complexity" evidence="9">
    <location>
        <begin position="156"/>
        <end position="166"/>
    </location>
</feature>
<evidence type="ECO:0000256" key="9">
    <source>
        <dbReference type="SAM" id="MobiDB-lite"/>
    </source>
</evidence>
<evidence type="ECO:0000256" key="2">
    <source>
        <dbReference type="ARBA" id="ARBA00022490"/>
    </source>
</evidence>
<keyword evidence="6" id="KW-0966">Cell projection</keyword>
<dbReference type="AlphaFoldDB" id="A0A7S3DLI1"/>
<comment type="subcellular location">
    <subcellularLocation>
        <location evidence="1">Cytoplasm</location>
        <location evidence="1">Cytoskeleton</location>
        <location evidence="1">Cilium axoneme</location>
    </subcellularLocation>
</comment>
<evidence type="ECO:0000256" key="5">
    <source>
        <dbReference type="ARBA" id="ARBA00023212"/>
    </source>
</evidence>
<dbReference type="GO" id="GO:0005930">
    <property type="term" value="C:axoneme"/>
    <property type="evidence" value="ECO:0007669"/>
    <property type="project" value="UniProtKB-SubCell"/>
</dbReference>